<protein>
    <submittedName>
        <fullName evidence="3">Uncharacterized protein DUF4834</fullName>
    </submittedName>
</protein>
<dbReference type="Proteomes" id="UP000293874">
    <property type="component" value="Unassembled WGS sequence"/>
</dbReference>
<evidence type="ECO:0000313" key="3">
    <source>
        <dbReference type="EMBL" id="RZS71628.1"/>
    </source>
</evidence>
<keyword evidence="2" id="KW-1133">Transmembrane helix</keyword>
<comment type="caution">
    <text evidence="3">The sequence shown here is derived from an EMBL/GenBank/DDBJ whole genome shotgun (WGS) entry which is preliminary data.</text>
</comment>
<sequence>MSWKLILWIIVGYLAIRFVFRFLLPLFVVSKRMRQQVKEFHNAMNTAQQQQQAAQNNYQSGSTSAPTPNPPKEKAGDYIDFEEVK</sequence>
<reference evidence="3 4" key="1">
    <citation type="submission" date="2019-02" db="EMBL/GenBank/DDBJ databases">
        <title>Genomic Encyclopedia of Type Strains, Phase IV (KMG-IV): sequencing the most valuable type-strain genomes for metagenomic binning, comparative biology and taxonomic classification.</title>
        <authorList>
            <person name="Goeker M."/>
        </authorList>
    </citation>
    <scope>NUCLEOTIDE SEQUENCE [LARGE SCALE GENOMIC DNA]</scope>
    <source>
        <strain evidence="3 4">DSM 18116</strain>
    </source>
</reference>
<feature type="compositionally biased region" description="Low complexity" evidence="1">
    <location>
        <begin position="42"/>
        <end position="59"/>
    </location>
</feature>
<name>A0A4Q7MT12_9BACT</name>
<dbReference type="Pfam" id="PF16118">
    <property type="entry name" value="DUF4834"/>
    <property type="match status" value="1"/>
</dbReference>
<dbReference type="RefSeq" id="WP_130542109.1">
    <property type="nucleotide sequence ID" value="NZ_CP042431.1"/>
</dbReference>
<feature type="region of interest" description="Disordered" evidence="1">
    <location>
        <begin position="42"/>
        <end position="85"/>
    </location>
</feature>
<dbReference type="EMBL" id="SGXA01000002">
    <property type="protein sequence ID" value="RZS71628.1"/>
    <property type="molecule type" value="Genomic_DNA"/>
</dbReference>
<evidence type="ECO:0000256" key="1">
    <source>
        <dbReference type="SAM" id="MobiDB-lite"/>
    </source>
</evidence>
<dbReference type="AlphaFoldDB" id="A0A4Q7MT12"/>
<dbReference type="InterPro" id="IPR032272">
    <property type="entry name" value="DUF4834"/>
</dbReference>
<evidence type="ECO:0000313" key="4">
    <source>
        <dbReference type="Proteomes" id="UP000293874"/>
    </source>
</evidence>
<evidence type="ECO:0000256" key="2">
    <source>
        <dbReference type="SAM" id="Phobius"/>
    </source>
</evidence>
<feature type="transmembrane region" description="Helical" evidence="2">
    <location>
        <begin position="6"/>
        <end position="29"/>
    </location>
</feature>
<keyword evidence="4" id="KW-1185">Reference proteome</keyword>
<organism evidence="3 4">
    <name type="scientific">Pseudobacter ginsenosidimutans</name>
    <dbReference type="NCBI Taxonomy" id="661488"/>
    <lineage>
        <taxon>Bacteria</taxon>
        <taxon>Pseudomonadati</taxon>
        <taxon>Bacteroidota</taxon>
        <taxon>Chitinophagia</taxon>
        <taxon>Chitinophagales</taxon>
        <taxon>Chitinophagaceae</taxon>
        <taxon>Pseudobacter</taxon>
    </lineage>
</organism>
<keyword evidence="2" id="KW-0812">Transmembrane</keyword>
<keyword evidence="2" id="KW-0472">Membrane</keyword>
<gene>
    <name evidence="3" type="ORF">EV199_3534</name>
</gene>
<accession>A0A4Q7MT12</accession>
<proteinExistence type="predicted"/>
<feature type="compositionally biased region" description="Basic and acidic residues" evidence="1">
    <location>
        <begin position="71"/>
        <end position="85"/>
    </location>
</feature>